<sequence length="254" mass="28841">MALLHLRGESIAEIKAVLFDKDGTLAYSQPNLEILAHTRIFYCQQSVAANQRKKLNKLLMSAYGIHQTQILPTSSISVASRHHNMISTATVFCQIGIPWAKAVRDASAIFQATDKCYQKINQFIDETTELAEQYLKALHSEGVICGVISNDNEIEIWRFLKYHRLENLVQIIWSSEDQPSKPNSEVIYHICDILQLQPVECMLISDADTDLYMAQKAGTGLTLGYTNGWTTNNVLYFGDYQVSNWSELEIRDQF</sequence>
<geneLocation type="plastid" evidence="1"/>
<dbReference type="AlphaFoldDB" id="A0A2H4ZQ13"/>
<dbReference type="InterPro" id="IPR050155">
    <property type="entry name" value="HAD-like_hydrolase_sf"/>
</dbReference>
<dbReference type="SUPFAM" id="SSF56784">
    <property type="entry name" value="HAD-like"/>
    <property type="match status" value="1"/>
</dbReference>
<dbReference type="NCBIfam" id="TIGR01549">
    <property type="entry name" value="HAD-SF-IA-v1"/>
    <property type="match status" value="1"/>
</dbReference>
<proteinExistence type="predicted"/>
<name>A0A2H4ZQ13_9EUKA</name>
<evidence type="ECO:0008006" key="2">
    <source>
        <dbReference type="Google" id="ProtNLM"/>
    </source>
</evidence>
<protein>
    <recommendedName>
        <fullName evidence="2">Haloacid dehalogenase/epoxide hydrolase family protein</fullName>
    </recommendedName>
</protein>
<dbReference type="Gene3D" id="3.40.50.1000">
    <property type="entry name" value="HAD superfamily/HAD-like"/>
    <property type="match status" value="1"/>
</dbReference>
<keyword evidence="1" id="KW-0934">Plastid</keyword>
<dbReference type="Gene3D" id="1.10.150.240">
    <property type="entry name" value="Putative phosphatase, domain 2"/>
    <property type="match status" value="1"/>
</dbReference>
<reference evidence="1" key="1">
    <citation type="submission" date="2017-10" db="EMBL/GenBank/DDBJ databases">
        <title>Paulinella longichromatophora chromatophore genome.</title>
        <authorList>
            <person name="Lhee D."/>
            <person name="Yoon H.S."/>
        </authorList>
    </citation>
    <scope>NUCLEOTIDE SEQUENCE</scope>
</reference>
<dbReference type="GO" id="GO:0008967">
    <property type="term" value="F:phosphoglycolate phosphatase activity"/>
    <property type="evidence" value="ECO:0007669"/>
    <property type="project" value="TreeGrafter"/>
</dbReference>
<gene>
    <name evidence="1" type="ORF">PLO_624</name>
</gene>
<evidence type="ECO:0000313" key="1">
    <source>
        <dbReference type="EMBL" id="AUG32608.1"/>
    </source>
</evidence>
<dbReference type="Pfam" id="PF00702">
    <property type="entry name" value="Hydrolase"/>
    <property type="match status" value="1"/>
</dbReference>
<dbReference type="InterPro" id="IPR036412">
    <property type="entry name" value="HAD-like_sf"/>
</dbReference>
<dbReference type="SFLD" id="SFLDG01129">
    <property type="entry name" value="C1.5:_HAD__Beta-PGM__Phosphata"/>
    <property type="match status" value="1"/>
</dbReference>
<dbReference type="InterPro" id="IPR023198">
    <property type="entry name" value="PGP-like_dom2"/>
</dbReference>
<organism evidence="1">
    <name type="scientific">Paulinella longichromatophora</name>
    <dbReference type="NCBI Taxonomy" id="1708747"/>
    <lineage>
        <taxon>Eukaryota</taxon>
        <taxon>Sar</taxon>
        <taxon>Rhizaria</taxon>
        <taxon>Cercozoa</taxon>
        <taxon>Imbricatea</taxon>
        <taxon>Silicofilosea</taxon>
        <taxon>Euglyphida</taxon>
        <taxon>Paulinellidae</taxon>
        <taxon>Paulinella</taxon>
    </lineage>
</organism>
<dbReference type="InterPro" id="IPR023214">
    <property type="entry name" value="HAD_sf"/>
</dbReference>
<dbReference type="SFLD" id="SFLDS00003">
    <property type="entry name" value="Haloacid_Dehalogenase"/>
    <property type="match status" value="1"/>
</dbReference>
<dbReference type="GO" id="GO:0005829">
    <property type="term" value="C:cytosol"/>
    <property type="evidence" value="ECO:0007669"/>
    <property type="project" value="TreeGrafter"/>
</dbReference>
<dbReference type="EMBL" id="MG264610">
    <property type="protein sequence ID" value="AUG32608.1"/>
    <property type="molecule type" value="Genomic_DNA"/>
</dbReference>
<dbReference type="InterPro" id="IPR006439">
    <property type="entry name" value="HAD-SF_hydro_IA"/>
</dbReference>
<dbReference type="GO" id="GO:0006281">
    <property type="term" value="P:DNA repair"/>
    <property type="evidence" value="ECO:0007669"/>
    <property type="project" value="TreeGrafter"/>
</dbReference>
<dbReference type="PANTHER" id="PTHR43434">
    <property type="entry name" value="PHOSPHOGLYCOLATE PHOSPHATASE"/>
    <property type="match status" value="1"/>
</dbReference>
<dbReference type="PANTHER" id="PTHR43434:SF1">
    <property type="entry name" value="PHOSPHOGLYCOLATE PHOSPHATASE"/>
    <property type="match status" value="1"/>
</dbReference>
<accession>A0A2H4ZQ13</accession>